<evidence type="ECO:0000256" key="5">
    <source>
        <dbReference type="ARBA" id="ARBA00022989"/>
    </source>
</evidence>
<gene>
    <name evidence="7" type="ORF">FA707_10230</name>
</gene>
<evidence type="ECO:0000256" key="2">
    <source>
        <dbReference type="ARBA" id="ARBA00009298"/>
    </source>
</evidence>
<dbReference type="AlphaFoldDB" id="A0A4D7CVK3"/>
<dbReference type="PRINTS" id="PR01837">
    <property type="entry name" value="MGTCSAPBPROT"/>
</dbReference>
<dbReference type="Pfam" id="PF02308">
    <property type="entry name" value="MgtC"/>
    <property type="match status" value="1"/>
</dbReference>
<dbReference type="Proteomes" id="UP000298615">
    <property type="component" value="Chromosome"/>
</dbReference>
<keyword evidence="5" id="KW-1133">Transmembrane helix</keyword>
<proteinExistence type="inferred from homology"/>
<keyword evidence="4" id="KW-0812">Transmembrane</keyword>
<keyword evidence="6" id="KW-0472">Membrane</keyword>
<evidence type="ECO:0000313" key="8">
    <source>
        <dbReference type="Proteomes" id="UP000298615"/>
    </source>
</evidence>
<dbReference type="KEGG" id="vao:FA707_10230"/>
<dbReference type="InterPro" id="IPR049177">
    <property type="entry name" value="MgtC_SapB_SrpB_YhiD_N"/>
</dbReference>
<evidence type="ECO:0000256" key="6">
    <source>
        <dbReference type="ARBA" id="ARBA00023136"/>
    </source>
</evidence>
<evidence type="ECO:0000313" key="7">
    <source>
        <dbReference type="EMBL" id="QCI87282.1"/>
    </source>
</evidence>
<dbReference type="OrthoDB" id="9811198at2"/>
<protein>
    <submittedName>
        <fullName evidence="7">MgtC/SapB family protein</fullName>
    </submittedName>
</protein>
<dbReference type="PANTHER" id="PTHR33778:SF1">
    <property type="entry name" value="MAGNESIUM TRANSPORTER YHID-RELATED"/>
    <property type="match status" value="1"/>
</dbReference>
<dbReference type="InterPro" id="IPR003416">
    <property type="entry name" value="MgtC/SapB/SrpB/YhiD_fam"/>
</dbReference>
<dbReference type="EMBL" id="CP039712">
    <property type="protein sequence ID" value="QCI87282.1"/>
    <property type="molecule type" value="Genomic_DNA"/>
</dbReference>
<comment type="subcellular location">
    <subcellularLocation>
        <location evidence="1">Cell membrane</location>
        <topology evidence="1">Multi-pass membrane protein</topology>
    </subcellularLocation>
</comment>
<reference evidence="7 8" key="1">
    <citation type="submission" date="2019-04" db="EMBL/GenBank/DDBJ databases">
        <title>Vagococcus sp. nov., isolated from faeces of yaks (Bos grunniens).</title>
        <authorList>
            <person name="Ge Y."/>
        </authorList>
    </citation>
    <scope>NUCLEOTIDE SEQUENCE [LARGE SCALE GENOMIC DNA]</scope>
    <source>
        <strain evidence="7 8">MN-17</strain>
    </source>
</reference>
<evidence type="ECO:0000256" key="1">
    <source>
        <dbReference type="ARBA" id="ARBA00004651"/>
    </source>
</evidence>
<keyword evidence="8" id="KW-1185">Reference proteome</keyword>
<comment type="similarity">
    <text evidence="2">Belongs to the MgtC/SapB family.</text>
</comment>
<dbReference type="PANTHER" id="PTHR33778">
    <property type="entry name" value="PROTEIN MGTC"/>
    <property type="match status" value="1"/>
</dbReference>
<evidence type="ECO:0000256" key="3">
    <source>
        <dbReference type="ARBA" id="ARBA00022475"/>
    </source>
</evidence>
<accession>A0A4D7CVK3</accession>
<dbReference type="RefSeq" id="WP_136954104.1">
    <property type="nucleotide sequence ID" value="NZ_CP039712.1"/>
</dbReference>
<dbReference type="GO" id="GO:0005886">
    <property type="term" value="C:plasma membrane"/>
    <property type="evidence" value="ECO:0007669"/>
    <property type="project" value="UniProtKB-SubCell"/>
</dbReference>
<evidence type="ECO:0000256" key="4">
    <source>
        <dbReference type="ARBA" id="ARBA00022692"/>
    </source>
</evidence>
<name>A0A4D7CVK3_9ENTE</name>
<organism evidence="7 8">
    <name type="scientific">Vagococcus zengguangii</name>
    <dbReference type="NCBI Taxonomy" id="2571750"/>
    <lineage>
        <taxon>Bacteria</taxon>
        <taxon>Bacillati</taxon>
        <taxon>Bacillota</taxon>
        <taxon>Bacilli</taxon>
        <taxon>Lactobacillales</taxon>
        <taxon>Enterococcaceae</taxon>
        <taxon>Vagococcus</taxon>
    </lineage>
</organism>
<sequence length="234" mass="25639">MIENMDYLEIIKRLILAIIVSGIVGFDREYKNRPAGVRTHILVAVGACVIALIQEQIAAETVAYIKENPSLSGSISLNQGRLTAQVISGIGFLGAGTIMVNKTSVKGLTTAASIWAVACLGIAAGEGFYTITLIGFIAVILVLTVLEHIIRVPALKILEIDYTGDETIKHELVAFLKKENIEIRNVNYHICQEDNQRVYKLLLELECAPDIKAIDIIDYLADHPQVIKVILEDS</sequence>
<keyword evidence="3" id="KW-1003">Cell membrane</keyword>